<dbReference type="RefSeq" id="WP_076660902.1">
    <property type="nucleotide sequence ID" value="NZ_FTPR01000003.1"/>
</dbReference>
<dbReference type="EMBL" id="FTPR01000003">
    <property type="protein sequence ID" value="SIT90842.1"/>
    <property type="molecule type" value="Genomic_DNA"/>
</dbReference>
<feature type="transmembrane region" description="Helical" evidence="1">
    <location>
        <begin position="81"/>
        <end position="107"/>
    </location>
</feature>
<reference evidence="3" key="1">
    <citation type="submission" date="2017-01" db="EMBL/GenBank/DDBJ databases">
        <authorList>
            <person name="Varghese N."/>
            <person name="Submissions S."/>
        </authorList>
    </citation>
    <scope>NUCLEOTIDE SEQUENCE [LARGE SCALE GENOMIC DNA]</scope>
    <source>
        <strain evidence="3">DSM 29591</strain>
    </source>
</reference>
<proteinExistence type="predicted"/>
<feature type="transmembrane region" description="Helical" evidence="1">
    <location>
        <begin position="290"/>
        <end position="310"/>
    </location>
</feature>
<gene>
    <name evidence="2" type="ORF">SAMN05421665_3248</name>
</gene>
<feature type="transmembrane region" description="Helical" evidence="1">
    <location>
        <begin position="386"/>
        <end position="406"/>
    </location>
</feature>
<evidence type="ECO:0000256" key="1">
    <source>
        <dbReference type="SAM" id="Phobius"/>
    </source>
</evidence>
<keyword evidence="1" id="KW-0472">Membrane</keyword>
<feature type="transmembrane region" description="Helical" evidence="1">
    <location>
        <begin position="247"/>
        <end position="269"/>
    </location>
</feature>
<organism evidence="2 3">
    <name type="scientific">Yoonia rosea</name>
    <dbReference type="NCBI Taxonomy" id="287098"/>
    <lineage>
        <taxon>Bacteria</taxon>
        <taxon>Pseudomonadati</taxon>
        <taxon>Pseudomonadota</taxon>
        <taxon>Alphaproteobacteria</taxon>
        <taxon>Rhodobacterales</taxon>
        <taxon>Paracoccaceae</taxon>
        <taxon>Yoonia</taxon>
    </lineage>
</organism>
<protein>
    <submittedName>
        <fullName evidence="2">Uncharacterized protein</fullName>
    </submittedName>
</protein>
<accession>A0A1R3XIY4</accession>
<feature type="transmembrane region" description="Helical" evidence="1">
    <location>
        <begin position="322"/>
        <end position="341"/>
    </location>
</feature>
<dbReference type="AlphaFoldDB" id="A0A1R3XIY4"/>
<dbReference type="Proteomes" id="UP000186997">
    <property type="component" value="Unassembled WGS sequence"/>
</dbReference>
<keyword evidence="1" id="KW-1133">Transmembrane helix</keyword>
<keyword evidence="3" id="KW-1185">Reference proteome</keyword>
<keyword evidence="1" id="KW-0812">Transmembrane</keyword>
<evidence type="ECO:0000313" key="3">
    <source>
        <dbReference type="Proteomes" id="UP000186997"/>
    </source>
</evidence>
<feature type="transmembrane region" description="Helical" evidence="1">
    <location>
        <begin position="204"/>
        <end position="227"/>
    </location>
</feature>
<evidence type="ECO:0000313" key="2">
    <source>
        <dbReference type="EMBL" id="SIT90842.1"/>
    </source>
</evidence>
<dbReference type="Pfam" id="PF13687">
    <property type="entry name" value="DUF4153"/>
    <property type="match status" value="1"/>
</dbReference>
<feature type="transmembrane region" description="Helical" evidence="1">
    <location>
        <begin position="353"/>
        <end position="374"/>
    </location>
</feature>
<sequence>MVVRGVPHRIAKDAWWLDDADPPKGLRAAPVLIAALFLTDVLLWGYRPGLGLALWFFAMGGAIALSVANRLDFARALKASLVLLFAVLPLVEVAQFGTFMVALLGLYTFGVMITAQQGAGAPLWRAIARLPGYGIVQTVRDTFALRVSVPSTGSFRGLFFDWALPVAIGGVFLILFFAANPLLDQWVQRFAHLEPNFLPRLERVIFWTIMAIAVWPLLRLTVMMPALTQVKPSRLRGFRSGFLNERSVSRALVVFNVIFLMQTTLDLGYLWGGVALPDGMTYAEYAHRGAYPLLATALLAGVFALLAQPYLGTGSGVRRLLYLWIAQNVILVISSILRLDLYVDVYGLTRLRFAAFVWMVVVALGLVLIMMQLVGRKSVGWFLQRAFGLGLLAIYLCNLVNIDGYIARHNLADDRDNDYYLCGLGEGATPAIRAHQVAVGYEICDPYRVQLSQRKDWREWGYRNARLHRSLAVMEREQ</sequence>
<feature type="transmembrane region" description="Helical" evidence="1">
    <location>
        <begin position="162"/>
        <end position="183"/>
    </location>
</feature>
<feature type="transmembrane region" description="Helical" evidence="1">
    <location>
        <begin position="52"/>
        <end position="69"/>
    </location>
</feature>
<dbReference type="InterPro" id="IPR025291">
    <property type="entry name" value="DUF4153"/>
</dbReference>
<dbReference type="OrthoDB" id="7280060at2"/>
<dbReference type="STRING" id="287098.SAMN05421665_3248"/>
<name>A0A1R3XIY4_9RHOB</name>